<reference evidence="17" key="1">
    <citation type="submission" date="2013-03" db="EMBL/GenBank/DDBJ databases">
        <title>The Genome Sequence of Anopheles minimus MINIMUS1.</title>
        <authorList>
            <consortium name="The Broad Institute Genomics Platform"/>
            <person name="Neafsey D.E."/>
            <person name="Walton C."/>
            <person name="Walker B."/>
            <person name="Young S.K."/>
            <person name="Zeng Q."/>
            <person name="Gargeya S."/>
            <person name="Fitzgerald M."/>
            <person name="Haas B."/>
            <person name="Abouelleil A."/>
            <person name="Allen A.W."/>
            <person name="Alvarado L."/>
            <person name="Arachchi H.M."/>
            <person name="Berlin A.M."/>
            <person name="Chapman S.B."/>
            <person name="Gainer-Dewar J."/>
            <person name="Goldberg J."/>
            <person name="Griggs A."/>
            <person name="Gujja S."/>
            <person name="Hansen M."/>
            <person name="Howarth C."/>
            <person name="Imamovic A."/>
            <person name="Ireland A."/>
            <person name="Larimer J."/>
            <person name="McCowan C."/>
            <person name="Murphy C."/>
            <person name="Pearson M."/>
            <person name="Poon T.W."/>
            <person name="Priest M."/>
            <person name="Roberts A."/>
            <person name="Saif S."/>
            <person name="Shea T."/>
            <person name="Sisk P."/>
            <person name="Sykes S."/>
            <person name="Wortman J."/>
            <person name="Nusbaum C."/>
            <person name="Birren B."/>
        </authorList>
    </citation>
    <scope>NUCLEOTIDE SEQUENCE [LARGE SCALE GENOMIC DNA]</scope>
    <source>
        <strain evidence="17">MINIMUS1</strain>
    </source>
</reference>
<dbReference type="PROSITE" id="PS00028">
    <property type="entry name" value="ZINC_FINGER_C2H2_1"/>
    <property type="match status" value="10"/>
</dbReference>
<evidence type="ECO:0000259" key="14">
    <source>
        <dbReference type="PROSITE" id="PS50157"/>
    </source>
</evidence>
<dbReference type="Pfam" id="PF07776">
    <property type="entry name" value="zf-AD"/>
    <property type="match status" value="1"/>
</dbReference>
<feature type="domain" description="C2H2-type" evidence="14">
    <location>
        <begin position="573"/>
        <end position="600"/>
    </location>
</feature>
<sequence length="656" mass="75002">MANLSTDARMEVKPSAKPSTMKIGISRTPRALAPVSTDPRIIYLDRVCRTCLSEKDKNQLKDLFELSLAETIMSCTSLTVTESDGLPCHICTDCCMELERSFNFRQMSKASDATIRSLIEKSVVIKQDSETKYEVLNVVLTDSDGNTETSAIVVPIEELRFQLMNANNTIVEAKAEGSIANPVRKASQMNSAVSIETVTCGKETSVGEEHSVNPNDLLNEPTPTSSPNKEIAEPPRTQALRESTILRNLKQELSEFIGSNCTAISKEVEIVDENEDDELIHVDYLKDALTEEYIQIMETQLASAVAGNKEEQLEQEHLNNLIHASMEAEEPRDRHKPDDCLERDTTHCKICDVKFSKRRLYRKHVNRKHSEKRFECNHCPRKFAEKSVLKNHMLRHTGEKTHVCDVCDARFYEKALLNVHMRRHSGLRPYACELCDKRFTTRSILNTHQKVHNDPRPHICNVCQKGFKLSWQLKAHSRVHTNEKPFECPYCHKRFNQNGNLVVHIRTHSGEKPFKCKICDKAYPSQGELRGHMRQHTGEEKAKKVVCTICNKAFSANHVLVIHMRTHTKEKPYGCTVCEKRFLMRVHLTVHMRSHTGEKPFACALCEKAFPTNYQLKMHSYVHTGEKNYSCDVCNRKFSSSANRNTHRKTHDRKTN</sequence>
<feature type="domain" description="C2H2-type" evidence="14">
    <location>
        <begin position="601"/>
        <end position="628"/>
    </location>
</feature>
<evidence type="ECO:0000256" key="3">
    <source>
        <dbReference type="ARBA" id="ARBA00022723"/>
    </source>
</evidence>
<feature type="binding site" evidence="12">
    <location>
        <position position="94"/>
    </location>
    <ligand>
        <name>Zn(2+)</name>
        <dbReference type="ChEBI" id="CHEBI:29105"/>
    </ligand>
</feature>
<dbReference type="FunFam" id="3.30.160.60:FF:000446">
    <property type="entry name" value="Zinc finger protein"/>
    <property type="match status" value="2"/>
</dbReference>
<keyword evidence="10" id="KW-0539">Nucleus</keyword>
<dbReference type="AlphaFoldDB" id="A0A182VW85"/>
<dbReference type="EnsemblMetazoa" id="AMIN002334-RA">
    <property type="protein sequence ID" value="AMIN002334-PA"/>
    <property type="gene ID" value="AMIN002334"/>
</dbReference>
<evidence type="ECO:0000256" key="1">
    <source>
        <dbReference type="ARBA" id="ARBA00004123"/>
    </source>
</evidence>
<protein>
    <recommendedName>
        <fullName evidence="18">Protein krueppel</fullName>
    </recommendedName>
</protein>
<dbReference type="GO" id="GO:0005634">
    <property type="term" value="C:nucleus"/>
    <property type="evidence" value="ECO:0007669"/>
    <property type="project" value="UniProtKB-SubCell"/>
</dbReference>
<dbReference type="FunFam" id="3.30.160.60:FF:001156">
    <property type="entry name" value="Zinc finger protein 407"/>
    <property type="match status" value="1"/>
</dbReference>
<dbReference type="STRING" id="112268.A0A182VW85"/>
<feature type="domain" description="C2H2-type" evidence="14">
    <location>
        <begin position="430"/>
        <end position="457"/>
    </location>
</feature>
<evidence type="ECO:0000256" key="2">
    <source>
        <dbReference type="ARBA" id="ARBA00006991"/>
    </source>
</evidence>
<feature type="domain" description="C2H2-type" evidence="14">
    <location>
        <begin position="629"/>
        <end position="656"/>
    </location>
</feature>
<dbReference type="FunFam" id="3.30.160.60:FF:000557">
    <property type="entry name" value="zinc finger and SCAN domain-containing protein 29"/>
    <property type="match status" value="1"/>
</dbReference>
<keyword evidence="8" id="KW-0238">DNA-binding</keyword>
<dbReference type="VEuPathDB" id="VectorBase:AMIN002334"/>
<proteinExistence type="inferred from homology"/>
<evidence type="ECO:0000256" key="12">
    <source>
        <dbReference type="PROSITE-ProRule" id="PRU01263"/>
    </source>
</evidence>
<dbReference type="InterPro" id="IPR012934">
    <property type="entry name" value="Znf_AD"/>
</dbReference>
<feature type="domain" description="ZAD" evidence="15">
    <location>
        <begin position="46"/>
        <end position="118"/>
    </location>
</feature>
<keyword evidence="4" id="KW-0677">Repeat</keyword>
<dbReference type="GO" id="GO:0008270">
    <property type="term" value="F:zinc ion binding"/>
    <property type="evidence" value="ECO:0007669"/>
    <property type="project" value="UniProtKB-UniRule"/>
</dbReference>
<dbReference type="Pfam" id="PF13912">
    <property type="entry name" value="zf-C2H2_6"/>
    <property type="match status" value="2"/>
</dbReference>
<dbReference type="Gene3D" id="3.30.160.60">
    <property type="entry name" value="Classic Zinc Finger"/>
    <property type="match status" value="10"/>
</dbReference>
<dbReference type="SMART" id="SM00355">
    <property type="entry name" value="ZnF_C2H2"/>
    <property type="match status" value="11"/>
</dbReference>
<feature type="domain" description="C2H2-type" evidence="14">
    <location>
        <begin position="545"/>
        <end position="572"/>
    </location>
</feature>
<feature type="region of interest" description="Disordered" evidence="13">
    <location>
        <begin position="1"/>
        <end position="21"/>
    </location>
</feature>
<dbReference type="FunFam" id="3.30.160.60:FF:000145">
    <property type="entry name" value="Zinc finger protein 574"/>
    <property type="match status" value="1"/>
</dbReference>
<keyword evidence="3 12" id="KW-0479">Metal-binding</keyword>
<feature type="domain" description="C2H2-type" evidence="14">
    <location>
        <begin position="514"/>
        <end position="541"/>
    </location>
</feature>
<keyword evidence="17" id="KW-1185">Reference proteome</keyword>
<keyword evidence="9" id="KW-0804">Transcription</keyword>
<dbReference type="FunFam" id="3.30.160.60:FF:000624">
    <property type="entry name" value="zinc finger protein 697"/>
    <property type="match status" value="1"/>
</dbReference>
<evidence type="ECO:0000256" key="8">
    <source>
        <dbReference type="ARBA" id="ARBA00023125"/>
    </source>
</evidence>
<evidence type="ECO:0000256" key="6">
    <source>
        <dbReference type="ARBA" id="ARBA00022833"/>
    </source>
</evidence>
<evidence type="ECO:0000256" key="5">
    <source>
        <dbReference type="ARBA" id="ARBA00022771"/>
    </source>
</evidence>
<dbReference type="Gene3D" id="3.40.1800.20">
    <property type="match status" value="1"/>
</dbReference>
<feature type="binding site" evidence="12">
    <location>
        <position position="48"/>
    </location>
    <ligand>
        <name>Zn(2+)</name>
        <dbReference type="ChEBI" id="CHEBI:29105"/>
    </ligand>
</feature>
<dbReference type="GO" id="GO:0030674">
    <property type="term" value="F:protein-macromolecule adaptor activity"/>
    <property type="evidence" value="ECO:0007669"/>
    <property type="project" value="UniProtKB-ARBA"/>
</dbReference>
<keyword evidence="5 11" id="KW-0863">Zinc-finger</keyword>
<dbReference type="SUPFAM" id="SSF57667">
    <property type="entry name" value="beta-beta-alpha zinc fingers"/>
    <property type="match status" value="6"/>
</dbReference>
<evidence type="ECO:0000256" key="10">
    <source>
        <dbReference type="ARBA" id="ARBA00023242"/>
    </source>
</evidence>
<feature type="binding site" evidence="12">
    <location>
        <position position="91"/>
    </location>
    <ligand>
        <name>Zn(2+)</name>
        <dbReference type="ChEBI" id="CHEBI:29105"/>
    </ligand>
</feature>
<comment type="subcellular location">
    <subcellularLocation>
        <location evidence="1">Nucleus</location>
    </subcellularLocation>
</comment>
<feature type="domain" description="C2H2-type" evidence="14">
    <location>
        <begin position="486"/>
        <end position="513"/>
    </location>
</feature>
<dbReference type="SMART" id="SM00868">
    <property type="entry name" value="zf-AD"/>
    <property type="match status" value="1"/>
</dbReference>
<dbReference type="FunFam" id="3.30.160.60:FF:000688">
    <property type="entry name" value="zinc finger protein 197 isoform X1"/>
    <property type="match status" value="1"/>
</dbReference>
<organism evidence="16 17">
    <name type="scientific">Anopheles minimus</name>
    <dbReference type="NCBI Taxonomy" id="112268"/>
    <lineage>
        <taxon>Eukaryota</taxon>
        <taxon>Metazoa</taxon>
        <taxon>Ecdysozoa</taxon>
        <taxon>Arthropoda</taxon>
        <taxon>Hexapoda</taxon>
        <taxon>Insecta</taxon>
        <taxon>Pterygota</taxon>
        <taxon>Neoptera</taxon>
        <taxon>Endopterygota</taxon>
        <taxon>Diptera</taxon>
        <taxon>Nematocera</taxon>
        <taxon>Culicoidea</taxon>
        <taxon>Culicidae</taxon>
        <taxon>Anophelinae</taxon>
        <taxon>Anopheles</taxon>
    </lineage>
</organism>
<name>A0A182VW85_9DIPT</name>
<dbReference type="FunFam" id="3.30.160.60:FF:001480">
    <property type="entry name" value="Si:cabz01071911.3"/>
    <property type="match status" value="1"/>
</dbReference>
<dbReference type="PANTHER" id="PTHR23235">
    <property type="entry name" value="KRUEPPEL-LIKE TRANSCRIPTION FACTOR"/>
    <property type="match status" value="1"/>
</dbReference>
<dbReference type="SUPFAM" id="SSF57716">
    <property type="entry name" value="Glucocorticoid receptor-like (DNA-binding domain)"/>
    <property type="match status" value="1"/>
</dbReference>
<dbReference type="InterPro" id="IPR013087">
    <property type="entry name" value="Znf_C2H2_type"/>
</dbReference>
<evidence type="ECO:0000256" key="9">
    <source>
        <dbReference type="ARBA" id="ARBA00023163"/>
    </source>
</evidence>
<dbReference type="PANTHER" id="PTHR23235:SF142">
    <property type="entry name" value="ZINC FINGER PROTEIN 384"/>
    <property type="match status" value="1"/>
</dbReference>
<dbReference type="InterPro" id="IPR036236">
    <property type="entry name" value="Znf_C2H2_sf"/>
</dbReference>
<evidence type="ECO:0000256" key="11">
    <source>
        <dbReference type="PROSITE-ProRule" id="PRU00042"/>
    </source>
</evidence>
<dbReference type="GO" id="GO:0000978">
    <property type="term" value="F:RNA polymerase II cis-regulatory region sequence-specific DNA binding"/>
    <property type="evidence" value="ECO:0007669"/>
    <property type="project" value="TreeGrafter"/>
</dbReference>
<evidence type="ECO:0000313" key="17">
    <source>
        <dbReference type="Proteomes" id="UP000075920"/>
    </source>
</evidence>
<dbReference type="PROSITE" id="PS51915">
    <property type="entry name" value="ZAD"/>
    <property type="match status" value="1"/>
</dbReference>
<dbReference type="GO" id="GO:0000981">
    <property type="term" value="F:DNA-binding transcription factor activity, RNA polymerase II-specific"/>
    <property type="evidence" value="ECO:0007669"/>
    <property type="project" value="TreeGrafter"/>
</dbReference>
<feature type="domain" description="C2H2-type" evidence="14">
    <location>
        <begin position="374"/>
        <end position="401"/>
    </location>
</feature>
<keyword evidence="6 12" id="KW-0862">Zinc</keyword>
<reference evidence="16" key="2">
    <citation type="submission" date="2020-05" db="UniProtKB">
        <authorList>
            <consortium name="EnsemblMetazoa"/>
        </authorList>
    </citation>
    <scope>IDENTIFICATION</scope>
    <source>
        <strain evidence="16">MINIMUS1</strain>
    </source>
</reference>
<dbReference type="Pfam" id="PF00096">
    <property type="entry name" value="zf-C2H2"/>
    <property type="match status" value="7"/>
</dbReference>
<feature type="domain" description="C2H2-type" evidence="14">
    <location>
        <begin position="402"/>
        <end position="429"/>
    </location>
</feature>
<accession>A0A182VW85</accession>
<feature type="compositionally biased region" description="Polar residues" evidence="13">
    <location>
        <begin position="212"/>
        <end position="228"/>
    </location>
</feature>
<evidence type="ECO:0000259" key="15">
    <source>
        <dbReference type="PROSITE" id="PS51915"/>
    </source>
</evidence>
<evidence type="ECO:0000313" key="16">
    <source>
        <dbReference type="EnsemblMetazoa" id="AMIN002334-PA"/>
    </source>
</evidence>
<dbReference type="PROSITE" id="PS50157">
    <property type="entry name" value="ZINC_FINGER_C2H2_2"/>
    <property type="match status" value="10"/>
</dbReference>
<evidence type="ECO:0000256" key="7">
    <source>
        <dbReference type="ARBA" id="ARBA00023015"/>
    </source>
</evidence>
<dbReference type="Proteomes" id="UP000075920">
    <property type="component" value="Unassembled WGS sequence"/>
</dbReference>
<dbReference type="FunFam" id="3.30.160.60:FF:000931">
    <property type="entry name" value="zinc finger protein 697"/>
    <property type="match status" value="1"/>
</dbReference>
<feature type="binding site" evidence="12">
    <location>
        <position position="51"/>
    </location>
    <ligand>
        <name>Zn(2+)</name>
        <dbReference type="ChEBI" id="CHEBI:29105"/>
    </ligand>
</feature>
<dbReference type="FunFam" id="3.30.160.60:FF:001949">
    <property type="entry name" value="zinc finger protein 62 homolog isoform X2"/>
    <property type="match status" value="1"/>
</dbReference>
<evidence type="ECO:0008006" key="18">
    <source>
        <dbReference type="Google" id="ProtNLM"/>
    </source>
</evidence>
<feature type="domain" description="C2H2-type" evidence="14">
    <location>
        <begin position="458"/>
        <end position="485"/>
    </location>
</feature>
<comment type="similarity">
    <text evidence="2">Belongs to the krueppel C2H2-type zinc-finger protein family.</text>
</comment>
<evidence type="ECO:0000256" key="13">
    <source>
        <dbReference type="SAM" id="MobiDB-lite"/>
    </source>
</evidence>
<evidence type="ECO:0000256" key="4">
    <source>
        <dbReference type="ARBA" id="ARBA00022737"/>
    </source>
</evidence>
<feature type="region of interest" description="Disordered" evidence="13">
    <location>
        <begin position="201"/>
        <end position="239"/>
    </location>
</feature>
<keyword evidence="7" id="KW-0805">Transcription regulation</keyword>